<proteinExistence type="predicted"/>
<dbReference type="EMBL" id="CP049001">
    <property type="protein sequence ID" value="QID84115.1"/>
    <property type="molecule type" value="Genomic_DNA"/>
</dbReference>
<evidence type="ECO:0000313" key="7">
    <source>
        <dbReference type="Proteomes" id="UP000501346"/>
    </source>
</evidence>
<protein>
    <submittedName>
        <fullName evidence="6">U4/U6.U5 snRNP associated protein</fullName>
    </submittedName>
</protein>
<dbReference type="InterPro" id="IPR013087">
    <property type="entry name" value="Znf_C2H2_type"/>
</dbReference>
<dbReference type="AlphaFoldDB" id="A0A6C1E4Q2"/>
<dbReference type="InterPro" id="IPR036236">
    <property type="entry name" value="Znf_C2H2_sf"/>
</dbReference>
<keyword evidence="7" id="KW-1185">Reference proteome</keyword>
<keyword evidence="2" id="KW-0863">Zinc-finger</keyword>
<organism evidence="6 7">
    <name type="scientific">Saccharomyces pastorianus</name>
    <name type="common">Lager yeast</name>
    <name type="synonym">Saccharomyces cerevisiae x Saccharomyces eubayanus</name>
    <dbReference type="NCBI Taxonomy" id="27292"/>
    <lineage>
        <taxon>Eukaryota</taxon>
        <taxon>Fungi</taxon>
        <taxon>Dikarya</taxon>
        <taxon>Ascomycota</taxon>
        <taxon>Saccharomycotina</taxon>
        <taxon>Saccharomycetes</taxon>
        <taxon>Saccharomycetales</taxon>
        <taxon>Saccharomycetaceae</taxon>
        <taxon>Saccharomyces</taxon>
    </lineage>
</organism>
<evidence type="ECO:0000256" key="1">
    <source>
        <dbReference type="ARBA" id="ARBA00022723"/>
    </source>
</evidence>
<dbReference type="Pfam" id="PF12874">
    <property type="entry name" value="zf-met"/>
    <property type="match status" value="1"/>
</dbReference>
<feature type="domain" description="C2H2-type" evidence="5">
    <location>
        <begin position="82"/>
        <end position="104"/>
    </location>
</feature>
<evidence type="ECO:0000313" key="6">
    <source>
        <dbReference type="EMBL" id="QID84115.1"/>
    </source>
</evidence>
<accession>A0A6C1E4Q2</accession>
<dbReference type="Gene3D" id="3.30.160.60">
    <property type="entry name" value="Classic Zinc Finger"/>
    <property type="match status" value="1"/>
</dbReference>
<sequence length="195" mass="22542">MSNFGRRTWDREEYAEQARSGYDDQSLKNTLTPVELQALKTKYTSYDRLIKASLKDLNKRKLTANNESLSSSKKGKKFGFYCDICNLTFKDTLQYVDHLNHKLHAIKFENLFDEPLVLEIRDNDDIPQEEFEKRYNDLVKEFIEIHSTTSQSKKRMSSNVDVNKSKKVDKAPLLSTGNESKVSQMMGFSSFGSSK</sequence>
<dbReference type="GO" id="GO:0005681">
    <property type="term" value="C:spliceosomal complex"/>
    <property type="evidence" value="ECO:0007669"/>
    <property type="project" value="InterPro"/>
</dbReference>
<evidence type="ECO:0000256" key="3">
    <source>
        <dbReference type="ARBA" id="ARBA00022833"/>
    </source>
</evidence>
<gene>
    <name evidence="6" type="primary">SNU23_2</name>
    <name evidence="6" type="ORF">GRS66_006606</name>
</gene>
<dbReference type="GO" id="GO:0046540">
    <property type="term" value="C:U4/U6 x U5 tri-snRNP complex"/>
    <property type="evidence" value="ECO:0007669"/>
    <property type="project" value="TreeGrafter"/>
</dbReference>
<dbReference type="InterPro" id="IPR040107">
    <property type="entry name" value="Snu23"/>
</dbReference>
<dbReference type="OrthoDB" id="30343at2759"/>
<dbReference type="PANTHER" id="PTHR45986">
    <property type="entry name" value="ZINC FINGER MATRIN-TYPE PROTEIN 2"/>
    <property type="match status" value="1"/>
</dbReference>
<dbReference type="GO" id="GO:0008270">
    <property type="term" value="F:zinc ion binding"/>
    <property type="evidence" value="ECO:0007669"/>
    <property type="project" value="UniProtKB-KW"/>
</dbReference>
<evidence type="ECO:0000256" key="2">
    <source>
        <dbReference type="ARBA" id="ARBA00022771"/>
    </source>
</evidence>
<keyword evidence="4" id="KW-0539">Nucleus</keyword>
<evidence type="ECO:0000259" key="5">
    <source>
        <dbReference type="PROSITE" id="PS00028"/>
    </source>
</evidence>
<dbReference type="PANTHER" id="PTHR45986:SF1">
    <property type="entry name" value="ZINC FINGER MATRIN-TYPE PROTEIN 2"/>
    <property type="match status" value="1"/>
</dbReference>
<evidence type="ECO:0000256" key="4">
    <source>
        <dbReference type="ARBA" id="ARBA00023242"/>
    </source>
</evidence>
<keyword evidence="3" id="KW-0862">Zinc</keyword>
<dbReference type="SUPFAM" id="SSF57667">
    <property type="entry name" value="beta-beta-alpha zinc fingers"/>
    <property type="match status" value="1"/>
</dbReference>
<keyword evidence="1" id="KW-0479">Metal-binding</keyword>
<reference evidence="6 7" key="1">
    <citation type="journal article" date="2019" name="BMC Genomics">
        <title>Chromosome level assembly and comparative genome analysis confirm lager-brewing yeasts originated from a single hybridization.</title>
        <authorList>
            <person name="Salazar A.N."/>
            <person name="Gorter de Vries A.R."/>
            <person name="van den Broek M."/>
            <person name="Brouwers N."/>
            <person name="de la Torre Cortes P."/>
            <person name="Kuijpers N.G.A."/>
            <person name="Daran J.G."/>
            <person name="Abeel T."/>
        </authorList>
    </citation>
    <scope>NUCLEOTIDE SEQUENCE [LARGE SCALE GENOMIC DNA]</scope>
    <source>
        <strain evidence="6 7">CBS 1483</strain>
    </source>
</reference>
<name>A0A6C1E4Q2_SACPS</name>
<dbReference type="PROSITE" id="PS00028">
    <property type="entry name" value="ZINC_FINGER_C2H2_1"/>
    <property type="match status" value="1"/>
</dbReference>
<dbReference type="Proteomes" id="UP000501346">
    <property type="component" value="Chromosome SeIV-SeII"/>
</dbReference>
<dbReference type="GO" id="GO:0000398">
    <property type="term" value="P:mRNA splicing, via spliceosome"/>
    <property type="evidence" value="ECO:0007669"/>
    <property type="project" value="InterPro"/>
</dbReference>